<accession>A0A645IF42</accession>
<protein>
    <submittedName>
        <fullName evidence="1">Uncharacterized protein</fullName>
    </submittedName>
</protein>
<dbReference type="AlphaFoldDB" id="A0A645IF42"/>
<dbReference type="EMBL" id="VSSQ01113587">
    <property type="protein sequence ID" value="MPN49907.1"/>
    <property type="molecule type" value="Genomic_DNA"/>
</dbReference>
<organism evidence="1">
    <name type="scientific">bioreactor metagenome</name>
    <dbReference type="NCBI Taxonomy" id="1076179"/>
    <lineage>
        <taxon>unclassified sequences</taxon>
        <taxon>metagenomes</taxon>
        <taxon>ecological metagenomes</taxon>
    </lineage>
</organism>
<reference evidence="1" key="1">
    <citation type="submission" date="2019-08" db="EMBL/GenBank/DDBJ databases">
        <authorList>
            <person name="Kucharzyk K."/>
            <person name="Murdoch R.W."/>
            <person name="Higgins S."/>
            <person name="Loffler F."/>
        </authorList>
    </citation>
    <scope>NUCLEOTIDE SEQUENCE</scope>
</reference>
<comment type="caution">
    <text evidence="1">The sequence shown here is derived from an EMBL/GenBank/DDBJ whole genome shotgun (WGS) entry which is preliminary data.</text>
</comment>
<sequence>MRPIDIIPPEGVAAVLVVFQNEVRLVVQHDGEIGIPLIDDAEVFVLFVFDDDKSFTFRIESQGVDPQLLDGSGDGEFRAHEFQAQQCLQICFHQILDFPFQFE</sequence>
<gene>
    <name evidence="1" type="ORF">SDC9_197531</name>
</gene>
<name>A0A645IF42_9ZZZZ</name>
<evidence type="ECO:0000313" key="1">
    <source>
        <dbReference type="EMBL" id="MPN49907.1"/>
    </source>
</evidence>
<proteinExistence type="predicted"/>